<comment type="caution">
    <text evidence="1">The sequence shown here is derived from an EMBL/GenBank/DDBJ whole genome shotgun (WGS) entry which is preliminary data.</text>
</comment>
<keyword evidence="2" id="KW-1185">Reference proteome</keyword>
<gene>
    <name evidence="1" type="ORF">H6G83_33945</name>
</gene>
<evidence type="ECO:0000313" key="1">
    <source>
        <dbReference type="EMBL" id="MBD2505542.1"/>
    </source>
</evidence>
<dbReference type="RefSeq" id="WP_190480442.1">
    <property type="nucleotide sequence ID" value="NZ_JACJSG010000097.1"/>
</dbReference>
<accession>A0ABR8DF23</accession>
<proteinExistence type="predicted"/>
<organism evidence="1 2">
    <name type="scientific">Anabaena azotica FACHB-119</name>
    <dbReference type="NCBI Taxonomy" id="947527"/>
    <lineage>
        <taxon>Bacteria</taxon>
        <taxon>Bacillati</taxon>
        <taxon>Cyanobacteriota</taxon>
        <taxon>Cyanophyceae</taxon>
        <taxon>Nostocales</taxon>
        <taxon>Nostocaceae</taxon>
        <taxon>Anabaena</taxon>
        <taxon>Anabaena azotica</taxon>
    </lineage>
</organism>
<dbReference type="EMBL" id="JACJSG010000097">
    <property type="protein sequence ID" value="MBD2505542.1"/>
    <property type="molecule type" value="Genomic_DNA"/>
</dbReference>
<dbReference type="Proteomes" id="UP000661112">
    <property type="component" value="Unassembled WGS sequence"/>
</dbReference>
<evidence type="ECO:0000313" key="2">
    <source>
        <dbReference type="Proteomes" id="UP000661112"/>
    </source>
</evidence>
<name>A0ABR8DF23_9NOST</name>
<sequence>MKITTYEQLNKLVAESLGWEIGIYLIYQGEFQHDDELEFFYPPDIEEDRRERWFEEFGIAPDFCCEIWNVEAYVLPECDRHRLTTQITITPSMVSCGIKPLMADGRGTGMASTGVKGIPKSIALAVCLAWLRFKGVEFELALPLEQTVDVEEPTEPICPMDAAGVDPWDTEYPQISPYIP</sequence>
<reference evidence="1 2" key="1">
    <citation type="journal article" date="2020" name="ISME J.">
        <title>Comparative genomics reveals insights into cyanobacterial evolution and habitat adaptation.</title>
        <authorList>
            <person name="Chen M.Y."/>
            <person name="Teng W.K."/>
            <person name="Zhao L."/>
            <person name="Hu C.X."/>
            <person name="Zhou Y.K."/>
            <person name="Han B.P."/>
            <person name="Song L.R."/>
            <person name="Shu W.S."/>
        </authorList>
    </citation>
    <scope>NUCLEOTIDE SEQUENCE [LARGE SCALE GENOMIC DNA]</scope>
    <source>
        <strain evidence="1 2">FACHB-119</strain>
    </source>
</reference>
<protein>
    <submittedName>
        <fullName evidence="1">Uncharacterized protein</fullName>
    </submittedName>
</protein>